<dbReference type="Proteomes" id="UP000638836">
    <property type="component" value="Unassembled WGS sequence"/>
</dbReference>
<feature type="domain" description="RsdA/BaiN/AoA(So)-like insert" evidence="5">
    <location>
        <begin position="199"/>
        <end position="367"/>
    </location>
</feature>
<name>A0ABR7TE66_9LACT</name>
<evidence type="ECO:0000256" key="3">
    <source>
        <dbReference type="ARBA" id="ARBA00022827"/>
    </source>
</evidence>
<gene>
    <name evidence="6" type="ORF">GLO26_08310</name>
</gene>
<dbReference type="PANTHER" id="PTHR42887">
    <property type="entry name" value="OS12G0638800 PROTEIN"/>
    <property type="match status" value="1"/>
</dbReference>
<dbReference type="SUPFAM" id="SSF51905">
    <property type="entry name" value="FAD/NAD(P)-binding domain"/>
    <property type="match status" value="1"/>
</dbReference>
<keyword evidence="7" id="KW-1185">Reference proteome</keyword>
<dbReference type="NCBIfam" id="TIGR00275">
    <property type="entry name" value="aminoacetone oxidase family FAD-binding enzyme"/>
    <property type="match status" value="1"/>
</dbReference>
<dbReference type="InterPro" id="IPR023166">
    <property type="entry name" value="BaiN-like_dom_sf"/>
</dbReference>
<proteinExistence type="predicted"/>
<keyword evidence="3" id="KW-0274">FAD</keyword>
<organism evidence="6 7">
    <name type="scientific">Carnobacterium inhibens</name>
    <dbReference type="NCBI Taxonomy" id="147709"/>
    <lineage>
        <taxon>Bacteria</taxon>
        <taxon>Bacillati</taxon>
        <taxon>Bacillota</taxon>
        <taxon>Bacilli</taxon>
        <taxon>Lactobacillales</taxon>
        <taxon>Carnobacteriaceae</taxon>
        <taxon>Carnobacterium</taxon>
    </lineage>
</organism>
<comment type="cofactor">
    <cofactor evidence="1">
        <name>FAD</name>
        <dbReference type="ChEBI" id="CHEBI:57692"/>
    </cofactor>
</comment>
<evidence type="ECO:0000313" key="6">
    <source>
        <dbReference type="EMBL" id="MBC9825817.1"/>
    </source>
</evidence>
<protein>
    <submittedName>
        <fullName evidence="6">Aminoacetone oxidase family FAD-binding enzyme</fullName>
    </submittedName>
</protein>
<dbReference type="PANTHER" id="PTHR42887:SF2">
    <property type="entry name" value="OS12G0638800 PROTEIN"/>
    <property type="match status" value="1"/>
</dbReference>
<evidence type="ECO:0000259" key="4">
    <source>
        <dbReference type="Pfam" id="PF03486"/>
    </source>
</evidence>
<keyword evidence="2" id="KW-0285">Flavoprotein</keyword>
<dbReference type="Pfam" id="PF03486">
    <property type="entry name" value="HI0933_like"/>
    <property type="match status" value="1"/>
</dbReference>
<dbReference type="InterPro" id="IPR004792">
    <property type="entry name" value="BaiN-like"/>
</dbReference>
<evidence type="ECO:0000313" key="7">
    <source>
        <dbReference type="Proteomes" id="UP000638836"/>
    </source>
</evidence>
<feature type="domain" description="RsdA/BaiN/AoA(So)-like Rossmann fold-like" evidence="4">
    <location>
        <begin position="11"/>
        <end position="420"/>
    </location>
</feature>
<accession>A0ABR7TE66</accession>
<dbReference type="PRINTS" id="PR00411">
    <property type="entry name" value="PNDRDTASEI"/>
</dbReference>
<sequence>MRKMKEMAKYDVLVVGGGTSGMMAAISAAEHGATVAVVEKNKTLGRKLLVTGGGRCNVTNNRDKEEIIAHIPGNGRFLYSAFHQYDNYDIMDFFRSNGVALKEEDHGRMFPTTDKSRTILEALIAIMDRLEIAIYTEAPVETLLFDEGKVTGVELEDGRTLTATCVIVSTGGRAMPRTGSTGDGYKWAKKAGHTIKPLYPTEAPVLSDEAFIKDTTLQGLSLRDVALSVLNKKNKKVITHQMDMIFTHFGISGPAVLRCSMFVHQTMKRDKTDEVTMSLDALPNVSKGELTQQLQKLIKDDGDKSTKNALKGLVPERYLLFALSRAGLDENAPLKQAAPEKVTQFIEFIKDFRFTANGTLPIEKAFVTGGGINTKEVNPKTMESKFTSGLFFTGEILDYNGYTGGYNITGAFITGRIAGMHAAEIALTK</sequence>
<dbReference type="InterPro" id="IPR057661">
    <property type="entry name" value="RsdA/BaiN/AoA(So)_Rossmann"/>
</dbReference>
<evidence type="ECO:0000256" key="2">
    <source>
        <dbReference type="ARBA" id="ARBA00022630"/>
    </source>
</evidence>
<dbReference type="SUPFAM" id="SSF160996">
    <property type="entry name" value="HI0933 insert domain-like"/>
    <property type="match status" value="1"/>
</dbReference>
<dbReference type="PRINTS" id="PR00368">
    <property type="entry name" value="FADPNR"/>
</dbReference>
<evidence type="ECO:0000259" key="5">
    <source>
        <dbReference type="Pfam" id="PF22780"/>
    </source>
</evidence>
<comment type="caution">
    <text evidence="6">The sequence shown here is derived from an EMBL/GenBank/DDBJ whole genome shotgun (WGS) entry which is preliminary data.</text>
</comment>
<evidence type="ECO:0000256" key="1">
    <source>
        <dbReference type="ARBA" id="ARBA00001974"/>
    </source>
</evidence>
<reference evidence="6 7" key="1">
    <citation type="journal article" date="2020" name="Microorganisms">
        <title>New Insight into Antimicrobial Compounds from Food and Marine-Sourced Carnobacterium Species through Phenotype and Genome Analyses.</title>
        <authorList>
            <person name="Begrem S."/>
            <person name="Ivaniuk F."/>
            <person name="Gigout-Chevalier F."/>
            <person name="Kolypczuk L."/>
            <person name="Bonnetot S."/>
            <person name="Leroi F."/>
            <person name="Grovel O."/>
            <person name="Delbarre-Ladrat C."/>
            <person name="Passerini D."/>
        </authorList>
    </citation>
    <scope>NUCLEOTIDE SEQUENCE [LARGE SCALE GENOMIC DNA]</scope>
    <source>
        <strain evidence="6 7">MIP2551</strain>
    </source>
</reference>
<dbReference type="Gene3D" id="1.10.8.260">
    <property type="entry name" value="HI0933 insert domain-like"/>
    <property type="match status" value="1"/>
</dbReference>
<dbReference type="InterPro" id="IPR055178">
    <property type="entry name" value="RsdA/BaiN/AoA(So)-like_dom"/>
</dbReference>
<dbReference type="Gene3D" id="2.40.30.10">
    <property type="entry name" value="Translation factors"/>
    <property type="match status" value="1"/>
</dbReference>
<dbReference type="Gene3D" id="3.50.50.60">
    <property type="entry name" value="FAD/NAD(P)-binding domain"/>
    <property type="match status" value="1"/>
</dbReference>
<dbReference type="EMBL" id="WNJQ01000007">
    <property type="protein sequence ID" value="MBC9825817.1"/>
    <property type="molecule type" value="Genomic_DNA"/>
</dbReference>
<dbReference type="Pfam" id="PF22780">
    <property type="entry name" value="HI0933_like_1st"/>
    <property type="match status" value="1"/>
</dbReference>
<dbReference type="InterPro" id="IPR036188">
    <property type="entry name" value="FAD/NAD-bd_sf"/>
</dbReference>